<evidence type="ECO:0000313" key="2">
    <source>
        <dbReference type="EMBL" id="RBI83640.1"/>
    </source>
</evidence>
<comment type="caution">
    <text evidence="2">The sequence shown here is derived from an EMBL/GenBank/DDBJ whole genome shotgun (WGS) entry which is preliminary data.</text>
</comment>
<sequence>MRAGAATLHAPHLPRFPDTARPTRAAQAATLLAWLDRMPAPVHLGGHSHGARWRSISRCAVPKGLQASLSTNRPPFICCAAAASRANARFGT</sequence>
<dbReference type="AlphaFoldDB" id="A0A365U688"/>
<dbReference type="EMBL" id="QNTQ01000015">
    <property type="protein sequence ID" value="RBI83640.1"/>
    <property type="molecule type" value="Genomic_DNA"/>
</dbReference>
<proteinExistence type="predicted"/>
<feature type="region of interest" description="Disordered" evidence="1">
    <location>
        <begin position="1"/>
        <end position="21"/>
    </location>
</feature>
<gene>
    <name evidence="2" type="ORF">DRV85_14950</name>
</gene>
<organism evidence="2 3">
    <name type="scientific">Rhodosalinus halophilus</name>
    <dbReference type="NCBI Taxonomy" id="2259333"/>
    <lineage>
        <taxon>Bacteria</taxon>
        <taxon>Pseudomonadati</taxon>
        <taxon>Pseudomonadota</taxon>
        <taxon>Alphaproteobacteria</taxon>
        <taxon>Rhodobacterales</taxon>
        <taxon>Paracoccaceae</taxon>
        <taxon>Rhodosalinus</taxon>
    </lineage>
</organism>
<evidence type="ECO:0000256" key="1">
    <source>
        <dbReference type="SAM" id="MobiDB-lite"/>
    </source>
</evidence>
<evidence type="ECO:0000313" key="3">
    <source>
        <dbReference type="Proteomes" id="UP000253370"/>
    </source>
</evidence>
<dbReference type="Proteomes" id="UP000253370">
    <property type="component" value="Unassembled WGS sequence"/>
</dbReference>
<name>A0A365U688_9RHOB</name>
<protein>
    <submittedName>
        <fullName evidence="2">Uncharacterized protein</fullName>
    </submittedName>
</protein>
<reference evidence="2 3" key="1">
    <citation type="submission" date="2018-07" db="EMBL/GenBank/DDBJ databases">
        <title>Rhodosalinus sp. strain E84T genomic sequence and assembly.</title>
        <authorList>
            <person name="Liu Z.-W."/>
            <person name="Lu D.-C."/>
        </authorList>
    </citation>
    <scope>NUCLEOTIDE SEQUENCE [LARGE SCALE GENOMIC DNA]</scope>
    <source>
        <strain evidence="2 3">E84</strain>
    </source>
</reference>
<keyword evidence="3" id="KW-1185">Reference proteome</keyword>
<accession>A0A365U688</accession>